<comment type="caution">
    <text evidence="9">The sequence shown here is derived from an EMBL/GenBank/DDBJ whole genome shotgun (WGS) entry which is preliminary data.</text>
</comment>
<feature type="transmembrane region" description="Helical" evidence="7">
    <location>
        <begin position="236"/>
        <end position="258"/>
    </location>
</feature>
<dbReference type="SUPFAM" id="SSF161098">
    <property type="entry name" value="MetI-like"/>
    <property type="match status" value="1"/>
</dbReference>
<feature type="transmembrane region" description="Helical" evidence="7">
    <location>
        <begin position="176"/>
        <end position="201"/>
    </location>
</feature>
<accession>A0A5C8Z445</accession>
<dbReference type="PANTHER" id="PTHR43163:SF6">
    <property type="entry name" value="DIPEPTIDE TRANSPORT SYSTEM PERMEASE PROTEIN DPPB-RELATED"/>
    <property type="match status" value="1"/>
</dbReference>
<keyword evidence="6 7" id="KW-0472">Membrane</keyword>
<dbReference type="OrthoDB" id="9778910at2"/>
<dbReference type="Pfam" id="PF00528">
    <property type="entry name" value="BPD_transp_1"/>
    <property type="match status" value="1"/>
</dbReference>
<keyword evidence="2 7" id="KW-0813">Transport</keyword>
<evidence type="ECO:0000313" key="10">
    <source>
        <dbReference type="Proteomes" id="UP000321234"/>
    </source>
</evidence>
<keyword evidence="3" id="KW-1003">Cell membrane</keyword>
<dbReference type="Gene3D" id="1.10.3720.10">
    <property type="entry name" value="MetI-like"/>
    <property type="match status" value="1"/>
</dbReference>
<name>A0A5C8Z445_9ACTN</name>
<dbReference type="PANTHER" id="PTHR43163">
    <property type="entry name" value="DIPEPTIDE TRANSPORT SYSTEM PERMEASE PROTEIN DPPB-RELATED"/>
    <property type="match status" value="1"/>
</dbReference>
<comment type="subcellular location">
    <subcellularLocation>
        <location evidence="1 7">Cell membrane</location>
        <topology evidence="1 7">Multi-pass membrane protein</topology>
    </subcellularLocation>
</comment>
<dbReference type="CDD" id="cd06261">
    <property type="entry name" value="TM_PBP2"/>
    <property type="match status" value="1"/>
</dbReference>
<dbReference type="InterPro" id="IPR035906">
    <property type="entry name" value="MetI-like_sf"/>
</dbReference>
<evidence type="ECO:0000256" key="1">
    <source>
        <dbReference type="ARBA" id="ARBA00004651"/>
    </source>
</evidence>
<keyword evidence="5 7" id="KW-1133">Transmembrane helix</keyword>
<keyword evidence="4 7" id="KW-0812">Transmembrane</keyword>
<dbReference type="PROSITE" id="PS50928">
    <property type="entry name" value="ABC_TM1"/>
    <property type="match status" value="1"/>
</dbReference>
<evidence type="ECO:0000256" key="7">
    <source>
        <dbReference type="RuleBase" id="RU363032"/>
    </source>
</evidence>
<evidence type="ECO:0000256" key="2">
    <source>
        <dbReference type="ARBA" id="ARBA00022448"/>
    </source>
</evidence>
<dbReference type="InterPro" id="IPR000515">
    <property type="entry name" value="MetI-like"/>
</dbReference>
<organism evidence="9 10">
    <name type="scientific">Quadrisphaera setariae</name>
    <dbReference type="NCBI Taxonomy" id="2593304"/>
    <lineage>
        <taxon>Bacteria</taxon>
        <taxon>Bacillati</taxon>
        <taxon>Actinomycetota</taxon>
        <taxon>Actinomycetes</taxon>
        <taxon>Kineosporiales</taxon>
        <taxon>Kineosporiaceae</taxon>
        <taxon>Quadrisphaera</taxon>
    </lineage>
</organism>
<evidence type="ECO:0000256" key="3">
    <source>
        <dbReference type="ARBA" id="ARBA00022475"/>
    </source>
</evidence>
<feature type="transmembrane region" description="Helical" evidence="7">
    <location>
        <begin position="149"/>
        <end position="170"/>
    </location>
</feature>
<dbReference type="Proteomes" id="UP000321234">
    <property type="component" value="Unassembled WGS sequence"/>
</dbReference>
<proteinExistence type="inferred from homology"/>
<feature type="transmembrane region" description="Helical" evidence="7">
    <location>
        <begin position="12"/>
        <end position="33"/>
    </location>
</feature>
<dbReference type="RefSeq" id="WP_147927629.1">
    <property type="nucleotide sequence ID" value="NZ_VKAC01000011.1"/>
</dbReference>
<feature type="domain" description="ABC transmembrane type-1" evidence="8">
    <location>
        <begin position="100"/>
        <end position="301"/>
    </location>
</feature>
<sequence length="322" mass="33380">MSGTARYVAGRVGQALLVLWVTYTLVFLAVQALPSDPVTIFLASDAGGDPALIAQVNAFYGYDRPWYVQYGSQLLHLLRGDVGFSLSTGQPVLERIGDVVGSTVALASTGLVLSVVIAVAVSAAVHLADAPRLSRFVRSTPSLFSAVPVFWLGIVVLQVFSFQLGILPLFPDGSLVSLLIPALVLAVPVSAPIAQVLLVSVEEAGEQPFVRTAKAKGLRPSRVFWAHVLRTSLPGAVAVIGTTLGVLVAGSVITETVFGRPGLGSVLLKAVVAQDVTLVQGLVLLTTAVVVLTALVLDLLAPVIDPRAARGASAKGAPRLAS</sequence>
<comment type="similarity">
    <text evidence="7">Belongs to the binding-protein-dependent transport system permease family.</text>
</comment>
<dbReference type="GO" id="GO:0055085">
    <property type="term" value="P:transmembrane transport"/>
    <property type="evidence" value="ECO:0007669"/>
    <property type="project" value="InterPro"/>
</dbReference>
<dbReference type="EMBL" id="VKAC01000011">
    <property type="protein sequence ID" value="TXR52862.1"/>
    <property type="molecule type" value="Genomic_DNA"/>
</dbReference>
<gene>
    <name evidence="9" type="ORF">FMM08_17275</name>
</gene>
<evidence type="ECO:0000259" key="8">
    <source>
        <dbReference type="PROSITE" id="PS50928"/>
    </source>
</evidence>
<dbReference type="AlphaFoldDB" id="A0A5C8Z445"/>
<feature type="transmembrane region" description="Helical" evidence="7">
    <location>
        <begin position="278"/>
        <end position="300"/>
    </location>
</feature>
<evidence type="ECO:0000256" key="5">
    <source>
        <dbReference type="ARBA" id="ARBA00022989"/>
    </source>
</evidence>
<feature type="transmembrane region" description="Helical" evidence="7">
    <location>
        <begin position="104"/>
        <end position="128"/>
    </location>
</feature>
<reference evidence="9 10" key="1">
    <citation type="submission" date="2019-07" db="EMBL/GenBank/DDBJ databases">
        <title>Quadrisphaera sp. strain DD2A genome sequencing and assembly.</title>
        <authorList>
            <person name="Kim I."/>
        </authorList>
    </citation>
    <scope>NUCLEOTIDE SEQUENCE [LARGE SCALE GENOMIC DNA]</scope>
    <source>
        <strain evidence="9 10">DD2A</strain>
    </source>
</reference>
<protein>
    <submittedName>
        <fullName evidence="9">ABC transporter permease</fullName>
    </submittedName>
</protein>
<keyword evidence="10" id="KW-1185">Reference proteome</keyword>
<dbReference type="GO" id="GO:0005886">
    <property type="term" value="C:plasma membrane"/>
    <property type="evidence" value="ECO:0007669"/>
    <property type="project" value="UniProtKB-SubCell"/>
</dbReference>
<evidence type="ECO:0000256" key="6">
    <source>
        <dbReference type="ARBA" id="ARBA00023136"/>
    </source>
</evidence>
<evidence type="ECO:0000313" key="9">
    <source>
        <dbReference type="EMBL" id="TXR52862.1"/>
    </source>
</evidence>
<evidence type="ECO:0000256" key="4">
    <source>
        <dbReference type="ARBA" id="ARBA00022692"/>
    </source>
</evidence>